<dbReference type="PANTHER" id="PTHR12521">
    <property type="entry name" value="PROTEIN C6ORF130"/>
    <property type="match status" value="1"/>
</dbReference>
<name>F8C9I7_MYXFH</name>
<dbReference type="PANTHER" id="PTHR12521:SF0">
    <property type="entry name" value="ADP-RIBOSE GLYCOHYDROLASE OARD1"/>
    <property type="match status" value="1"/>
</dbReference>
<evidence type="ECO:0000259" key="2">
    <source>
        <dbReference type="PROSITE" id="PS51154"/>
    </source>
</evidence>
<proteinExistence type="predicted"/>
<dbReference type="STRING" id="483219.LILAB_31925"/>
<dbReference type="PROSITE" id="PS51154">
    <property type="entry name" value="MACRO"/>
    <property type="match status" value="1"/>
</dbReference>
<dbReference type="InterPro" id="IPR043472">
    <property type="entry name" value="Macro_dom-like"/>
</dbReference>
<evidence type="ECO:0000313" key="4">
    <source>
        <dbReference type="Proteomes" id="UP000000488"/>
    </source>
</evidence>
<dbReference type="EMBL" id="CP002830">
    <property type="protein sequence ID" value="AEI68266.1"/>
    <property type="molecule type" value="Genomic_DNA"/>
</dbReference>
<sequence>MPTHFVSGDLLRQTGLHALAHGCNCAGAMGKGIAVEFRARFPEMYEEYKQRCADGRFNLGDVFTWTGAEVTVFNLGTQRTWRTRADLRAIERAVSTMVEHADGLGIGRIGLPRIGAGLGGLPWAPVRDLLLRIGASTRVMLVVFEDYVPGAVVELPR</sequence>
<gene>
    <name evidence="3" type="ordered locus">LILAB_31925</name>
</gene>
<evidence type="ECO:0000313" key="3">
    <source>
        <dbReference type="EMBL" id="AEI68266.1"/>
    </source>
</evidence>
<dbReference type="Gene3D" id="3.40.220.10">
    <property type="entry name" value="Leucine Aminopeptidase, subunit E, domain 1"/>
    <property type="match status" value="1"/>
</dbReference>
<accession>F8C9I7</accession>
<evidence type="ECO:0000256" key="1">
    <source>
        <dbReference type="ARBA" id="ARBA00035885"/>
    </source>
</evidence>
<reference evidence="3 4" key="1">
    <citation type="journal article" date="2011" name="J. Bacteriol.">
        <title>Genome sequence of the halotolerant marine bacterium Myxococcus fulvus HW-1.</title>
        <authorList>
            <person name="Li Z.F."/>
            <person name="Li X."/>
            <person name="Liu H."/>
            <person name="Liu X."/>
            <person name="Han K."/>
            <person name="Wu Z.H."/>
            <person name="Hu W."/>
            <person name="Li F.F."/>
            <person name="Li Y.Z."/>
        </authorList>
    </citation>
    <scope>NUCLEOTIDE SEQUENCE [LARGE SCALE GENOMIC DNA]</scope>
    <source>
        <strain evidence="4">ATCC BAA-855 / HW-1</strain>
    </source>
</reference>
<protein>
    <recommendedName>
        <fullName evidence="2">Macro domain-containing protein</fullName>
    </recommendedName>
</protein>
<dbReference type="KEGG" id="mfu:LILAB_31925"/>
<dbReference type="InterPro" id="IPR050892">
    <property type="entry name" value="ADP-ribose_metab_enzymes"/>
</dbReference>
<dbReference type="SUPFAM" id="SSF52949">
    <property type="entry name" value="Macro domain-like"/>
    <property type="match status" value="1"/>
</dbReference>
<dbReference type="InterPro" id="IPR002589">
    <property type="entry name" value="Macro_dom"/>
</dbReference>
<dbReference type="CDD" id="cd02901">
    <property type="entry name" value="Macro_Poa1p-like"/>
    <property type="match status" value="1"/>
</dbReference>
<comment type="catalytic activity">
    <reaction evidence="1">
        <text>an N-(ADP-alpha-D-ribosyl)-thymidine in DNA + H2O = a thymidine in DNA + ADP-D-ribose</text>
        <dbReference type="Rhea" id="RHEA:71655"/>
        <dbReference type="Rhea" id="RHEA-COMP:13556"/>
        <dbReference type="Rhea" id="RHEA-COMP:18051"/>
        <dbReference type="ChEBI" id="CHEBI:15377"/>
        <dbReference type="ChEBI" id="CHEBI:57967"/>
        <dbReference type="ChEBI" id="CHEBI:137386"/>
        <dbReference type="ChEBI" id="CHEBI:191199"/>
    </reaction>
    <physiologicalReaction direction="left-to-right" evidence="1">
        <dbReference type="Rhea" id="RHEA:71656"/>
    </physiologicalReaction>
</comment>
<dbReference type="AlphaFoldDB" id="F8C9I7"/>
<dbReference type="GO" id="GO:0140291">
    <property type="term" value="P:peptidyl-glutamate ADP-deribosylation"/>
    <property type="evidence" value="ECO:0007669"/>
    <property type="project" value="TreeGrafter"/>
</dbReference>
<dbReference type="eggNOG" id="COG3465">
    <property type="taxonomic scope" value="Bacteria"/>
</dbReference>
<dbReference type="HOGENOM" id="CLU_054419_3_0_7"/>
<organism evidence="3 4">
    <name type="scientific">Myxococcus fulvus (strain ATCC BAA-855 / HW-1)</name>
    <dbReference type="NCBI Taxonomy" id="483219"/>
    <lineage>
        <taxon>Bacteria</taxon>
        <taxon>Pseudomonadati</taxon>
        <taxon>Myxococcota</taxon>
        <taxon>Myxococcia</taxon>
        <taxon>Myxococcales</taxon>
        <taxon>Cystobacterineae</taxon>
        <taxon>Myxococcaceae</taxon>
        <taxon>Myxococcus</taxon>
    </lineage>
</organism>
<feature type="domain" description="Macro" evidence="2">
    <location>
        <begin position="1"/>
        <end position="157"/>
    </location>
</feature>
<dbReference type="Pfam" id="PF01661">
    <property type="entry name" value="Macro"/>
    <property type="match status" value="1"/>
</dbReference>
<dbReference type="SMART" id="SM00506">
    <property type="entry name" value="A1pp"/>
    <property type="match status" value="1"/>
</dbReference>
<dbReference type="Proteomes" id="UP000000488">
    <property type="component" value="Chromosome"/>
</dbReference>